<keyword evidence="1 4" id="KW-0808">Transferase</keyword>
<feature type="domain" description="N-acetyltransferase" evidence="3">
    <location>
        <begin position="3"/>
        <end position="162"/>
    </location>
</feature>
<dbReference type="Proteomes" id="UP000266178">
    <property type="component" value="Unassembled WGS sequence"/>
</dbReference>
<dbReference type="InterPro" id="IPR050832">
    <property type="entry name" value="Bact_Acetyltransf"/>
</dbReference>
<dbReference type="RefSeq" id="WP_240631410.1">
    <property type="nucleotide sequence ID" value="NZ_BJXM01000007.1"/>
</dbReference>
<organism evidence="4 5">
    <name type="scientific">Meiothermus granaticius NBRC 107808</name>
    <dbReference type="NCBI Taxonomy" id="1227551"/>
    <lineage>
        <taxon>Bacteria</taxon>
        <taxon>Thermotogati</taxon>
        <taxon>Deinococcota</taxon>
        <taxon>Deinococci</taxon>
        <taxon>Thermales</taxon>
        <taxon>Thermaceae</taxon>
        <taxon>Meiothermus</taxon>
    </lineage>
</organism>
<evidence type="ECO:0000256" key="2">
    <source>
        <dbReference type="ARBA" id="ARBA00023315"/>
    </source>
</evidence>
<dbReference type="InterPro" id="IPR016181">
    <property type="entry name" value="Acyl_CoA_acyltransferase"/>
</dbReference>
<keyword evidence="2" id="KW-0012">Acyltransferase</keyword>
<name>A0A399F1X1_9DEIN</name>
<proteinExistence type="predicted"/>
<comment type="caution">
    <text evidence="4">The sequence shown here is derived from an EMBL/GenBank/DDBJ whole genome shotgun (WGS) entry which is preliminary data.</text>
</comment>
<dbReference type="Pfam" id="PF00583">
    <property type="entry name" value="Acetyltransf_1"/>
    <property type="match status" value="1"/>
</dbReference>
<sequence length="162" mass="18223">MKLVIAPATLENAHLASEILIEAAQWAIALGQPLWDPGIFTQDWTRGGVERGELYLGWQAGEAVGTLTFQYQDTTYWPEVPLGESAFFHKLAVRRSVAGTGVARALVAWAISKARAEGKRYLRMDTHFERPKLRAFYESLGFHYVGEKTVPPYRLALYEIPL</sequence>
<dbReference type="InterPro" id="IPR000182">
    <property type="entry name" value="GNAT_dom"/>
</dbReference>
<dbReference type="PROSITE" id="PS51186">
    <property type="entry name" value="GNAT"/>
    <property type="match status" value="1"/>
</dbReference>
<reference evidence="4 5" key="1">
    <citation type="submission" date="2018-08" db="EMBL/GenBank/DDBJ databases">
        <title>Meiothermus granaticius genome AF-68 sequencing project.</title>
        <authorList>
            <person name="Da Costa M.S."/>
            <person name="Albuquerque L."/>
            <person name="Raposo P."/>
            <person name="Froufe H.J.C."/>
            <person name="Barroso C.S."/>
            <person name="Egas C."/>
        </authorList>
    </citation>
    <scope>NUCLEOTIDE SEQUENCE [LARGE SCALE GENOMIC DNA]</scope>
    <source>
        <strain evidence="4 5">AF-68</strain>
    </source>
</reference>
<evidence type="ECO:0000313" key="4">
    <source>
        <dbReference type="EMBL" id="RIH90747.1"/>
    </source>
</evidence>
<dbReference type="Gene3D" id="3.40.630.30">
    <property type="match status" value="1"/>
</dbReference>
<dbReference type="PANTHER" id="PTHR43877">
    <property type="entry name" value="AMINOALKYLPHOSPHONATE N-ACETYLTRANSFERASE-RELATED-RELATED"/>
    <property type="match status" value="1"/>
</dbReference>
<evidence type="ECO:0000313" key="5">
    <source>
        <dbReference type="Proteomes" id="UP000266178"/>
    </source>
</evidence>
<evidence type="ECO:0000256" key="1">
    <source>
        <dbReference type="ARBA" id="ARBA00022679"/>
    </source>
</evidence>
<dbReference type="SUPFAM" id="SSF55729">
    <property type="entry name" value="Acyl-CoA N-acyltransferases (Nat)"/>
    <property type="match status" value="1"/>
</dbReference>
<gene>
    <name evidence="4" type="ORF">Mgrana_03176</name>
</gene>
<dbReference type="AlphaFoldDB" id="A0A399F1X1"/>
<keyword evidence="5" id="KW-1185">Reference proteome</keyword>
<dbReference type="CDD" id="cd04301">
    <property type="entry name" value="NAT_SF"/>
    <property type="match status" value="1"/>
</dbReference>
<dbReference type="EMBL" id="QWLB01000073">
    <property type="protein sequence ID" value="RIH90747.1"/>
    <property type="molecule type" value="Genomic_DNA"/>
</dbReference>
<accession>A0A399F1X1</accession>
<evidence type="ECO:0000259" key="3">
    <source>
        <dbReference type="PROSITE" id="PS51186"/>
    </source>
</evidence>
<protein>
    <submittedName>
        <fullName evidence="4">Acetyltransferase (GNAT) family protein</fullName>
    </submittedName>
</protein>
<dbReference type="GO" id="GO:0016747">
    <property type="term" value="F:acyltransferase activity, transferring groups other than amino-acyl groups"/>
    <property type="evidence" value="ECO:0007669"/>
    <property type="project" value="InterPro"/>
</dbReference>